<dbReference type="EMBL" id="BKCJ010538954">
    <property type="protein sequence ID" value="GFB03918.1"/>
    <property type="molecule type" value="Genomic_DNA"/>
</dbReference>
<name>A0A699KS41_TANCI</name>
<sequence>SFSDTSEDPSEDQLVPIVVSPFHDDLYMKVIQAYYTTNELHIPPPPAPITPPIVLLLPPVLPSSPLFDPQDFFLPEEIFPPQEQARFLSLSSTDLPTLPQVFKTRESSHVPQTELQEARTQIFGLQRDQIRHDDEIVLARTRNSTMEILIEDIQVRHQSDTKSLLDKVCKLKNHNEGPPSY</sequence>
<reference evidence="1" key="1">
    <citation type="journal article" date="2019" name="Sci. Rep.">
        <title>Draft genome of Tanacetum cinerariifolium, the natural source of mosquito coil.</title>
        <authorList>
            <person name="Yamashiro T."/>
            <person name="Shiraishi A."/>
            <person name="Satake H."/>
            <person name="Nakayama K."/>
        </authorList>
    </citation>
    <scope>NUCLEOTIDE SEQUENCE</scope>
</reference>
<evidence type="ECO:0000313" key="1">
    <source>
        <dbReference type="EMBL" id="GFB03918.1"/>
    </source>
</evidence>
<comment type="caution">
    <text evidence="1">The sequence shown here is derived from an EMBL/GenBank/DDBJ whole genome shotgun (WGS) entry which is preliminary data.</text>
</comment>
<gene>
    <name evidence="1" type="ORF">Tci_675889</name>
</gene>
<protein>
    <recommendedName>
        <fullName evidence="2">Reverse transcriptase domain-containing protein</fullName>
    </recommendedName>
</protein>
<proteinExistence type="predicted"/>
<feature type="non-terminal residue" evidence="1">
    <location>
        <position position="1"/>
    </location>
</feature>
<accession>A0A699KS41</accession>
<organism evidence="1">
    <name type="scientific">Tanacetum cinerariifolium</name>
    <name type="common">Dalmatian daisy</name>
    <name type="synonym">Chrysanthemum cinerariifolium</name>
    <dbReference type="NCBI Taxonomy" id="118510"/>
    <lineage>
        <taxon>Eukaryota</taxon>
        <taxon>Viridiplantae</taxon>
        <taxon>Streptophyta</taxon>
        <taxon>Embryophyta</taxon>
        <taxon>Tracheophyta</taxon>
        <taxon>Spermatophyta</taxon>
        <taxon>Magnoliopsida</taxon>
        <taxon>eudicotyledons</taxon>
        <taxon>Gunneridae</taxon>
        <taxon>Pentapetalae</taxon>
        <taxon>asterids</taxon>
        <taxon>campanulids</taxon>
        <taxon>Asterales</taxon>
        <taxon>Asteraceae</taxon>
        <taxon>Asteroideae</taxon>
        <taxon>Anthemideae</taxon>
        <taxon>Anthemidinae</taxon>
        <taxon>Tanacetum</taxon>
    </lineage>
</organism>
<dbReference type="AlphaFoldDB" id="A0A699KS41"/>
<evidence type="ECO:0008006" key="2">
    <source>
        <dbReference type="Google" id="ProtNLM"/>
    </source>
</evidence>